<accession>A0AA42BL48</accession>
<organism evidence="1 2">
    <name type="scientific">Opacimonas viscosa</name>
    <dbReference type="NCBI Taxonomy" id="2961944"/>
    <lineage>
        <taxon>Bacteria</taxon>
        <taxon>Pseudomonadati</taxon>
        <taxon>Pseudomonadota</taxon>
        <taxon>Gammaproteobacteria</taxon>
        <taxon>Alteromonadales</taxon>
        <taxon>Alteromonadaceae</taxon>
        <taxon>Opacimonas</taxon>
    </lineage>
</organism>
<reference evidence="1" key="1">
    <citation type="submission" date="2022-07" db="EMBL/GenBank/DDBJ databases">
        <title>Characterization of the Novel Bacterium Alteromonas immobilis LMIT006 and Alteromonas gregis LMIT007.</title>
        <authorList>
            <person name="Lin X."/>
        </authorList>
    </citation>
    <scope>NUCLEOTIDE SEQUENCE</scope>
    <source>
        <strain evidence="1">LMIT007</strain>
    </source>
</reference>
<keyword evidence="2" id="KW-1185">Reference proteome</keyword>
<evidence type="ECO:0008006" key="3">
    <source>
        <dbReference type="Google" id="ProtNLM"/>
    </source>
</evidence>
<protein>
    <recommendedName>
        <fullName evidence="3">DNA alkylation repair protein</fullName>
    </recommendedName>
</protein>
<gene>
    <name evidence="1" type="ORF">NLF92_05720</name>
</gene>
<dbReference type="Gene3D" id="1.25.40.290">
    <property type="entry name" value="ARM repeat domains"/>
    <property type="match status" value="1"/>
</dbReference>
<sequence length="385" mass="43445">MPENFKDKFSHTSITHMGRVIEQNLSDFPTQKFINLATHNLDDLAMKARSQQIVDALIATLPKDFTKAGSALVNSLQPISEETTADPNTAGWTNNLVTSNTTGIGSWLIMPAADFIGQQGQHNVPFAMECLHAMTKRFSAEFGVRHLLKAEPKQTLTILDSWCKDPCQHVRRLVSEGSRPLLPWGIRLQSFLDDPAHTLPLLEKLKNDPSNYVRLSVANHLNDIAKQHPDIINALTEKWQQPTNKQRTKLLKHACRTLIKQGNRDTLALWGYTPGDFALTLTLSTKNVLMGDSIEMNVTVHNPLPKQQNILLDYVVYQQKANGQLAPRVCKWKTCVIKPQQTLTLHKKHSFKPVTTRKYYPGKHQMALQINGVIYPAETFYLTIT</sequence>
<comment type="caution">
    <text evidence="1">The sequence shown here is derived from an EMBL/GenBank/DDBJ whole genome shotgun (WGS) entry which is preliminary data.</text>
</comment>
<name>A0AA42BL48_9ALTE</name>
<dbReference type="EMBL" id="JANATA010000007">
    <property type="protein sequence ID" value="MCP3428440.1"/>
    <property type="molecule type" value="Genomic_DNA"/>
</dbReference>
<dbReference type="InterPro" id="IPR016024">
    <property type="entry name" value="ARM-type_fold"/>
</dbReference>
<evidence type="ECO:0000313" key="2">
    <source>
        <dbReference type="Proteomes" id="UP001165413"/>
    </source>
</evidence>
<proteinExistence type="predicted"/>
<dbReference type="RefSeq" id="WP_254099719.1">
    <property type="nucleotide sequence ID" value="NZ_JANATA010000007.1"/>
</dbReference>
<dbReference type="AlphaFoldDB" id="A0AA42BL48"/>
<dbReference type="Proteomes" id="UP001165413">
    <property type="component" value="Unassembled WGS sequence"/>
</dbReference>
<evidence type="ECO:0000313" key="1">
    <source>
        <dbReference type="EMBL" id="MCP3428440.1"/>
    </source>
</evidence>
<dbReference type="SUPFAM" id="SSF48371">
    <property type="entry name" value="ARM repeat"/>
    <property type="match status" value="1"/>
</dbReference>